<keyword evidence="3" id="KW-0645">Protease</keyword>
<dbReference type="PANTHER" id="PTHR11705:SF143">
    <property type="entry name" value="SLL0236 PROTEIN"/>
    <property type="match status" value="1"/>
</dbReference>
<keyword evidence="8" id="KW-0732">Signal</keyword>
<dbReference type="InterPro" id="IPR000834">
    <property type="entry name" value="Peptidase_M14"/>
</dbReference>
<dbReference type="Gene3D" id="3.40.630.10">
    <property type="entry name" value="Zn peptidases"/>
    <property type="match status" value="1"/>
</dbReference>
<dbReference type="SUPFAM" id="SSF53187">
    <property type="entry name" value="Zn-dependent exopeptidases"/>
    <property type="match status" value="1"/>
</dbReference>
<evidence type="ECO:0000256" key="4">
    <source>
        <dbReference type="ARBA" id="ARBA00022801"/>
    </source>
</evidence>
<dbReference type="GO" id="GO:0005615">
    <property type="term" value="C:extracellular space"/>
    <property type="evidence" value="ECO:0007669"/>
    <property type="project" value="TreeGrafter"/>
</dbReference>
<dbReference type="GO" id="GO:0004181">
    <property type="term" value="F:metallocarboxypeptidase activity"/>
    <property type="evidence" value="ECO:0007669"/>
    <property type="project" value="InterPro"/>
</dbReference>
<dbReference type="OrthoDB" id="5240362at2"/>
<dbReference type="KEGG" id="noy:EXE57_16580"/>
<evidence type="ECO:0000256" key="7">
    <source>
        <dbReference type="PROSITE-ProRule" id="PRU01379"/>
    </source>
</evidence>
<name>A0A4P7GPI6_9ACTN</name>
<dbReference type="GO" id="GO:0006508">
    <property type="term" value="P:proteolysis"/>
    <property type="evidence" value="ECO:0007669"/>
    <property type="project" value="UniProtKB-KW"/>
</dbReference>
<evidence type="ECO:0000256" key="1">
    <source>
        <dbReference type="ARBA" id="ARBA00001947"/>
    </source>
</evidence>
<sequence>MTGRFRAPLGALLAAALVVTAAPPATTAAAPVASGLATTAAAKADAVVGRRKLGESVRGRPIMAYRLGERGKPKVVLISTMHGDERATRQILWSLKDRRPIRGVDLWVIPTFNPDGAARGTRKNARGVDLNRNFPYRWADLDGAYESGPRPKSEPETRAVIRFLNRVQPRRILSFHQPLYGVDQDTKNRRFARRVARKLKLPKKVFDCGGVCHGTMTSWYNHRHDGAALTVEYGSSPSRRMMRRTAPNRVLDVFGARRVRVPR</sequence>
<protein>
    <submittedName>
        <fullName evidence="10">DUF2817 domain-containing protein</fullName>
    </submittedName>
</protein>
<dbReference type="GO" id="GO:0008270">
    <property type="term" value="F:zinc ion binding"/>
    <property type="evidence" value="ECO:0007669"/>
    <property type="project" value="InterPro"/>
</dbReference>
<keyword evidence="11" id="KW-1185">Reference proteome</keyword>
<feature type="chain" id="PRO_5039378802" evidence="8">
    <location>
        <begin position="22"/>
        <end position="263"/>
    </location>
</feature>
<comment type="caution">
    <text evidence="7">Lacks conserved residue(s) required for the propagation of feature annotation.</text>
</comment>
<dbReference type="RefSeq" id="WP_135079395.1">
    <property type="nucleotide sequence ID" value="NZ_CP038267.1"/>
</dbReference>
<dbReference type="PROSITE" id="PS52035">
    <property type="entry name" value="PEPTIDASE_M14"/>
    <property type="match status" value="1"/>
</dbReference>
<dbReference type="AlphaFoldDB" id="A0A4P7GPI6"/>
<keyword evidence="5" id="KW-0862">Zinc</keyword>
<proteinExistence type="inferred from homology"/>
<keyword evidence="6" id="KW-0482">Metalloprotease</keyword>
<evidence type="ECO:0000313" key="11">
    <source>
        <dbReference type="Proteomes" id="UP000294894"/>
    </source>
</evidence>
<dbReference type="Pfam" id="PF00246">
    <property type="entry name" value="Peptidase_M14"/>
    <property type="match status" value="1"/>
</dbReference>
<evidence type="ECO:0000256" key="8">
    <source>
        <dbReference type="SAM" id="SignalP"/>
    </source>
</evidence>
<organism evidence="10 11">
    <name type="scientific">Nocardioides euryhalodurans</name>
    <dbReference type="NCBI Taxonomy" id="2518370"/>
    <lineage>
        <taxon>Bacteria</taxon>
        <taxon>Bacillati</taxon>
        <taxon>Actinomycetota</taxon>
        <taxon>Actinomycetes</taxon>
        <taxon>Propionibacteriales</taxon>
        <taxon>Nocardioidaceae</taxon>
        <taxon>Nocardioides</taxon>
    </lineage>
</organism>
<dbReference type="PRINTS" id="PR00765">
    <property type="entry name" value="CRBOXYPTASEA"/>
</dbReference>
<dbReference type="SMART" id="SM00631">
    <property type="entry name" value="Zn_pept"/>
    <property type="match status" value="1"/>
</dbReference>
<comment type="cofactor">
    <cofactor evidence="1">
        <name>Zn(2+)</name>
        <dbReference type="ChEBI" id="CHEBI:29105"/>
    </cofactor>
</comment>
<feature type="domain" description="Peptidase M14" evidence="9">
    <location>
        <begin position="23"/>
        <end position="263"/>
    </location>
</feature>
<keyword evidence="4" id="KW-0378">Hydrolase</keyword>
<evidence type="ECO:0000313" key="10">
    <source>
        <dbReference type="EMBL" id="QBR93707.1"/>
    </source>
</evidence>
<gene>
    <name evidence="10" type="ORF">EXE57_16580</name>
</gene>
<dbReference type="Proteomes" id="UP000294894">
    <property type="component" value="Chromosome"/>
</dbReference>
<accession>A0A4P7GPI6</accession>
<evidence type="ECO:0000256" key="5">
    <source>
        <dbReference type="ARBA" id="ARBA00022833"/>
    </source>
</evidence>
<comment type="similarity">
    <text evidence="2 7">Belongs to the peptidase M14 family.</text>
</comment>
<evidence type="ECO:0000256" key="6">
    <source>
        <dbReference type="ARBA" id="ARBA00023049"/>
    </source>
</evidence>
<dbReference type="PANTHER" id="PTHR11705">
    <property type="entry name" value="PROTEASE FAMILY M14 CARBOXYPEPTIDASE A,B"/>
    <property type="match status" value="1"/>
</dbReference>
<evidence type="ECO:0000256" key="2">
    <source>
        <dbReference type="ARBA" id="ARBA00005988"/>
    </source>
</evidence>
<reference evidence="10 11" key="1">
    <citation type="submission" date="2019-03" db="EMBL/GenBank/DDBJ databases">
        <title>Three New Species of Nocardioides, Nocardioides euryhalodurans sp. nov., Nocardioides seonyuensis sp. nov. and Nocardioides eburneoflavus sp. nov., Iolated from Soil.</title>
        <authorList>
            <person name="Roh S.G."/>
            <person name="Lee C."/>
            <person name="Kim M.-K."/>
            <person name="Kim S.B."/>
        </authorList>
    </citation>
    <scope>NUCLEOTIDE SEQUENCE [LARGE SCALE GENOMIC DNA]</scope>
    <source>
        <strain evidence="10 11">MMS17-SY117</strain>
    </source>
</reference>
<feature type="signal peptide" evidence="8">
    <location>
        <begin position="1"/>
        <end position="21"/>
    </location>
</feature>
<dbReference type="EMBL" id="CP038267">
    <property type="protein sequence ID" value="QBR93707.1"/>
    <property type="molecule type" value="Genomic_DNA"/>
</dbReference>
<evidence type="ECO:0000259" key="9">
    <source>
        <dbReference type="PROSITE" id="PS52035"/>
    </source>
</evidence>
<evidence type="ECO:0000256" key="3">
    <source>
        <dbReference type="ARBA" id="ARBA00022670"/>
    </source>
</evidence>